<sequence>MPFAQGLNLEKMDVGPFLTPGRGWLIAFEQIYMNAKCPISPLYIHLLLSPRLAETLNELVITVRDKCILDSVAFSTFNLRHRERHVELMSLQKLSVDIAMQETGTDQDHVLLDFLRILVATNLKSLRVFLSYGYCASVQFAHVGEEGNASCYLQELDDFFDSPQFPCLEKVSITLQSMCAEDFECVLAMPSHQLPFPALRRWELLILQVSERQNPLRFLQVIPPQGHK</sequence>
<name>M2Q7M9_CERS8</name>
<accession>M2Q7M9</accession>
<proteinExistence type="predicted"/>
<evidence type="ECO:0000313" key="2">
    <source>
        <dbReference type="Proteomes" id="UP000016930"/>
    </source>
</evidence>
<protein>
    <submittedName>
        <fullName evidence="1">Uncharacterized protein</fullName>
    </submittedName>
</protein>
<dbReference type="AlphaFoldDB" id="M2Q7M9"/>
<dbReference type="HOGENOM" id="CLU_1214604_0_0_1"/>
<dbReference type="EMBL" id="KB445809">
    <property type="protein sequence ID" value="EMD32838.1"/>
    <property type="molecule type" value="Genomic_DNA"/>
</dbReference>
<keyword evidence="2" id="KW-1185">Reference proteome</keyword>
<dbReference type="Proteomes" id="UP000016930">
    <property type="component" value="Unassembled WGS sequence"/>
</dbReference>
<gene>
    <name evidence="1" type="ORF">CERSUDRAFT_99207</name>
</gene>
<reference evidence="1 2" key="1">
    <citation type="journal article" date="2012" name="Proc. Natl. Acad. Sci. U.S.A.">
        <title>Comparative genomics of Ceriporiopsis subvermispora and Phanerochaete chrysosporium provide insight into selective ligninolysis.</title>
        <authorList>
            <person name="Fernandez-Fueyo E."/>
            <person name="Ruiz-Duenas F.J."/>
            <person name="Ferreira P."/>
            <person name="Floudas D."/>
            <person name="Hibbett D.S."/>
            <person name="Canessa P."/>
            <person name="Larrondo L.F."/>
            <person name="James T.Y."/>
            <person name="Seelenfreund D."/>
            <person name="Lobos S."/>
            <person name="Polanco R."/>
            <person name="Tello M."/>
            <person name="Honda Y."/>
            <person name="Watanabe T."/>
            <person name="Watanabe T."/>
            <person name="Ryu J.S."/>
            <person name="Kubicek C.P."/>
            <person name="Schmoll M."/>
            <person name="Gaskell J."/>
            <person name="Hammel K.E."/>
            <person name="St John F.J."/>
            <person name="Vanden Wymelenberg A."/>
            <person name="Sabat G."/>
            <person name="Splinter BonDurant S."/>
            <person name="Syed K."/>
            <person name="Yadav J.S."/>
            <person name="Doddapaneni H."/>
            <person name="Subramanian V."/>
            <person name="Lavin J.L."/>
            <person name="Oguiza J.A."/>
            <person name="Perez G."/>
            <person name="Pisabarro A.G."/>
            <person name="Ramirez L."/>
            <person name="Santoyo F."/>
            <person name="Master E."/>
            <person name="Coutinho P.M."/>
            <person name="Henrissat B."/>
            <person name="Lombard V."/>
            <person name="Magnuson J.K."/>
            <person name="Kuees U."/>
            <person name="Hori C."/>
            <person name="Igarashi K."/>
            <person name="Samejima M."/>
            <person name="Held B.W."/>
            <person name="Barry K.W."/>
            <person name="LaButti K.M."/>
            <person name="Lapidus A."/>
            <person name="Lindquist E.A."/>
            <person name="Lucas S.M."/>
            <person name="Riley R."/>
            <person name="Salamov A.A."/>
            <person name="Hoffmeister D."/>
            <person name="Schwenk D."/>
            <person name="Hadar Y."/>
            <person name="Yarden O."/>
            <person name="de Vries R.P."/>
            <person name="Wiebenga A."/>
            <person name="Stenlid J."/>
            <person name="Eastwood D."/>
            <person name="Grigoriev I.V."/>
            <person name="Berka R.M."/>
            <person name="Blanchette R.A."/>
            <person name="Kersten P."/>
            <person name="Martinez A.T."/>
            <person name="Vicuna R."/>
            <person name="Cullen D."/>
        </authorList>
    </citation>
    <scope>NUCLEOTIDE SEQUENCE [LARGE SCALE GENOMIC DNA]</scope>
    <source>
        <strain evidence="1 2">B</strain>
    </source>
</reference>
<evidence type="ECO:0000313" key="1">
    <source>
        <dbReference type="EMBL" id="EMD32838.1"/>
    </source>
</evidence>
<organism evidence="1 2">
    <name type="scientific">Ceriporiopsis subvermispora (strain B)</name>
    <name type="common">White-rot fungus</name>
    <name type="synonym">Gelatoporia subvermispora</name>
    <dbReference type="NCBI Taxonomy" id="914234"/>
    <lineage>
        <taxon>Eukaryota</taxon>
        <taxon>Fungi</taxon>
        <taxon>Dikarya</taxon>
        <taxon>Basidiomycota</taxon>
        <taxon>Agaricomycotina</taxon>
        <taxon>Agaricomycetes</taxon>
        <taxon>Polyporales</taxon>
        <taxon>Gelatoporiaceae</taxon>
        <taxon>Gelatoporia</taxon>
    </lineage>
</organism>